<reference evidence="2 3" key="1">
    <citation type="submission" date="2018-10" db="EMBL/GenBank/DDBJ databases">
        <authorList>
            <person name="Chen W.-M."/>
        </authorList>
    </citation>
    <scope>NUCLEOTIDE SEQUENCE [LARGE SCALE GENOMIC DNA]</scope>
    <source>
        <strain evidence="2 3">H-5</strain>
    </source>
</reference>
<gene>
    <name evidence="2" type="ORF">ED236_04795</name>
</gene>
<dbReference type="RefSeq" id="WP_123236820.1">
    <property type="nucleotide sequence ID" value="NZ_RJVP01000002.1"/>
</dbReference>
<dbReference type="Gene3D" id="1.25.40.10">
    <property type="entry name" value="Tetratricopeptide repeat domain"/>
    <property type="match status" value="1"/>
</dbReference>
<dbReference type="SUPFAM" id="SSF50494">
    <property type="entry name" value="Trypsin-like serine proteases"/>
    <property type="match status" value="1"/>
</dbReference>
<sequence>MTRLVLALLLLSQVLPAAALPTDELLQKANAMVVRVQVGLANGGMGVGSGVVVAKDEVVTNCHVVANAGNIRVLNSGVVYVAKTTKADWHHDLCLLKVEGLNAPVASIGSSKALKYQQPVFATGFPNFSMIACTSFGHVQALYSMEDSVIVRASATFRLGDSGGGLFDDAGNLVGVITLKSPGRNAYYYFMPVEWIQALMQQPAQASFSEPHKVAFWAESFDKWPAFMRVVQPYLTEDWQALEVIAQQWTVNEPENAEAWFYLAAAAYGKHESQVAEQHLARVVALNDQHTQALYYLGLIADEGGKRNEALSRVAMLNSLDAPMADRLKLAMGIKPEQ</sequence>
<evidence type="ECO:0000313" key="2">
    <source>
        <dbReference type="EMBL" id="ROH87013.1"/>
    </source>
</evidence>
<dbReference type="Pfam" id="PF13365">
    <property type="entry name" value="Trypsin_2"/>
    <property type="match status" value="1"/>
</dbReference>
<feature type="signal peptide" evidence="1">
    <location>
        <begin position="1"/>
        <end position="19"/>
    </location>
</feature>
<evidence type="ECO:0000256" key="1">
    <source>
        <dbReference type="SAM" id="SignalP"/>
    </source>
</evidence>
<dbReference type="Proteomes" id="UP000275137">
    <property type="component" value="Unassembled WGS sequence"/>
</dbReference>
<dbReference type="EMBL" id="RJVP01000002">
    <property type="protein sequence ID" value="ROH87013.1"/>
    <property type="molecule type" value="Genomic_DNA"/>
</dbReference>
<keyword evidence="1" id="KW-0732">Signal</keyword>
<dbReference type="PANTHER" id="PTHR43019">
    <property type="entry name" value="SERINE ENDOPROTEASE DEGS"/>
    <property type="match status" value="1"/>
</dbReference>
<organism evidence="2 3">
    <name type="scientific">Pseudomethylobacillus aquaticus</name>
    <dbReference type="NCBI Taxonomy" id="2676064"/>
    <lineage>
        <taxon>Bacteria</taxon>
        <taxon>Pseudomonadati</taxon>
        <taxon>Pseudomonadota</taxon>
        <taxon>Betaproteobacteria</taxon>
        <taxon>Nitrosomonadales</taxon>
        <taxon>Methylophilaceae</taxon>
        <taxon>Pseudomethylobacillus</taxon>
    </lineage>
</organism>
<dbReference type="InterPro" id="IPR011990">
    <property type="entry name" value="TPR-like_helical_dom_sf"/>
</dbReference>
<keyword evidence="3" id="KW-1185">Reference proteome</keyword>
<feature type="chain" id="PRO_5018287670" evidence="1">
    <location>
        <begin position="20"/>
        <end position="338"/>
    </location>
</feature>
<dbReference type="InterPro" id="IPR009003">
    <property type="entry name" value="Peptidase_S1_PA"/>
</dbReference>
<dbReference type="GO" id="GO:0006508">
    <property type="term" value="P:proteolysis"/>
    <property type="evidence" value="ECO:0007669"/>
    <property type="project" value="UniProtKB-KW"/>
</dbReference>
<protein>
    <submittedName>
        <fullName evidence="2">Serine protease</fullName>
    </submittedName>
</protein>
<keyword evidence="2" id="KW-0378">Hydrolase</keyword>
<proteinExistence type="predicted"/>
<dbReference type="SUPFAM" id="SSF48452">
    <property type="entry name" value="TPR-like"/>
    <property type="match status" value="1"/>
</dbReference>
<dbReference type="AlphaFoldDB" id="A0A3N0V2R4"/>
<comment type="caution">
    <text evidence="2">The sequence shown here is derived from an EMBL/GenBank/DDBJ whole genome shotgun (WGS) entry which is preliminary data.</text>
</comment>
<dbReference type="PANTHER" id="PTHR43019:SF23">
    <property type="entry name" value="PROTEASE DO-LIKE 5, CHLOROPLASTIC"/>
    <property type="match status" value="1"/>
</dbReference>
<accession>A0A3N0V2R4</accession>
<evidence type="ECO:0000313" key="3">
    <source>
        <dbReference type="Proteomes" id="UP000275137"/>
    </source>
</evidence>
<keyword evidence="2" id="KW-0645">Protease</keyword>
<dbReference type="GO" id="GO:0008233">
    <property type="term" value="F:peptidase activity"/>
    <property type="evidence" value="ECO:0007669"/>
    <property type="project" value="UniProtKB-KW"/>
</dbReference>
<dbReference type="Gene3D" id="2.40.10.120">
    <property type="match status" value="1"/>
</dbReference>
<name>A0A3N0V2R4_9PROT</name>